<comment type="subcellular location">
    <subcellularLocation>
        <location evidence="1">Bacterial flagellum basal body</location>
    </subcellularLocation>
</comment>
<keyword evidence="5" id="KW-0966">Cell projection</keyword>
<dbReference type="PANTHER" id="PTHR30435">
    <property type="entry name" value="FLAGELLAR PROTEIN"/>
    <property type="match status" value="1"/>
</dbReference>
<dbReference type="AlphaFoldDB" id="A0A318K174"/>
<proteinExistence type="inferred from homology"/>
<dbReference type="Proteomes" id="UP000247792">
    <property type="component" value="Unassembled WGS sequence"/>
</dbReference>
<evidence type="ECO:0000256" key="1">
    <source>
        <dbReference type="ARBA" id="ARBA00004117"/>
    </source>
</evidence>
<comment type="caution">
    <text evidence="5">The sequence shown here is derived from an EMBL/GenBank/DDBJ whole genome shotgun (WGS) entry which is preliminary data.</text>
</comment>
<dbReference type="PANTHER" id="PTHR30435:SF12">
    <property type="entry name" value="FLAGELLAR BASAL BODY ROD PROTEIN FLGB"/>
    <property type="match status" value="1"/>
</dbReference>
<dbReference type="InterPro" id="IPR019776">
    <property type="entry name" value="Flagellar_basal_body_rod_CS"/>
</dbReference>
<protein>
    <submittedName>
        <fullName evidence="5">Flagellar basal-body rod protein FlgB</fullName>
    </submittedName>
</protein>
<evidence type="ECO:0000313" key="5">
    <source>
        <dbReference type="EMBL" id="PXX47054.1"/>
    </source>
</evidence>
<evidence type="ECO:0000313" key="6">
    <source>
        <dbReference type="Proteomes" id="UP000247792"/>
    </source>
</evidence>
<dbReference type="InterPro" id="IPR001444">
    <property type="entry name" value="Flag_bb_rod_N"/>
</dbReference>
<evidence type="ECO:0000256" key="3">
    <source>
        <dbReference type="ARBA" id="ARBA00023143"/>
    </source>
</evidence>
<dbReference type="OrthoDB" id="9788334at2"/>
<dbReference type="GO" id="GO:0009425">
    <property type="term" value="C:bacterial-type flagellum basal body"/>
    <property type="evidence" value="ECO:0007669"/>
    <property type="project" value="UniProtKB-SubCell"/>
</dbReference>
<gene>
    <name evidence="5" type="ORF">DFR42_101630</name>
</gene>
<keyword evidence="5" id="KW-0282">Flagellum</keyword>
<dbReference type="Pfam" id="PF00460">
    <property type="entry name" value="Flg_bb_rod"/>
    <property type="match status" value="1"/>
</dbReference>
<dbReference type="EMBL" id="QJKB01000001">
    <property type="protein sequence ID" value="PXX47054.1"/>
    <property type="molecule type" value="Genomic_DNA"/>
</dbReference>
<dbReference type="PROSITE" id="PS00588">
    <property type="entry name" value="FLAGELLA_BB_ROD"/>
    <property type="match status" value="1"/>
</dbReference>
<sequence>MKSISESLGPLATSNVTSATPVQAKSNLLTQGSFAEALVRIKDKATLTGTEQKSIDGPSQLAVTGAVPFSLSNVVPTHLPLPGLSNKTLEHGFNERALDLRVYRQTLLASNIANADTPGYKAMDIDIEAALRDGKTSKTVTPQYVTPGQGSIDGNTVEMDVERVKFTQNALMYEYHVDRVRGHYKDMEELLKNTPY</sequence>
<reference evidence="5 6" key="1">
    <citation type="submission" date="2018-05" db="EMBL/GenBank/DDBJ databases">
        <title>Genomic Encyclopedia of Type Strains, Phase IV (KMG-IV): sequencing the most valuable type-strain genomes for metagenomic binning, comparative biology and taxonomic classification.</title>
        <authorList>
            <person name="Goeker M."/>
        </authorList>
    </citation>
    <scope>NUCLEOTIDE SEQUENCE [LARGE SCALE GENOMIC DNA]</scope>
    <source>
        <strain evidence="5 6">DSM 19792</strain>
    </source>
</reference>
<evidence type="ECO:0000256" key="2">
    <source>
        <dbReference type="ARBA" id="ARBA00009677"/>
    </source>
</evidence>
<feature type="domain" description="Flagellar basal body rod protein N-terminal" evidence="4">
    <location>
        <begin position="104"/>
        <end position="121"/>
    </location>
</feature>
<keyword evidence="3" id="KW-0975">Bacterial flagellum</keyword>
<name>A0A318K174_9BURK</name>
<organism evidence="5 6">
    <name type="scientific">Undibacterium pigrum</name>
    <dbReference type="NCBI Taxonomy" id="401470"/>
    <lineage>
        <taxon>Bacteria</taxon>
        <taxon>Pseudomonadati</taxon>
        <taxon>Pseudomonadota</taxon>
        <taxon>Betaproteobacteria</taxon>
        <taxon>Burkholderiales</taxon>
        <taxon>Oxalobacteraceae</taxon>
        <taxon>Undibacterium</taxon>
    </lineage>
</organism>
<keyword evidence="6" id="KW-1185">Reference proteome</keyword>
<evidence type="ECO:0000259" key="4">
    <source>
        <dbReference type="Pfam" id="PF00460"/>
    </source>
</evidence>
<accession>A0A318K174</accession>
<comment type="similarity">
    <text evidence="2">Belongs to the flagella basal body rod proteins family.</text>
</comment>
<dbReference type="RefSeq" id="WP_110253472.1">
    <property type="nucleotide sequence ID" value="NZ_QJKB01000001.1"/>
</dbReference>
<keyword evidence="5" id="KW-0969">Cilium</keyword>